<evidence type="ECO:0000259" key="6">
    <source>
        <dbReference type="PROSITE" id="PS50305"/>
    </source>
</evidence>
<feature type="active site" description="Proton acceptor" evidence="3">
    <location>
        <position position="316"/>
    </location>
</feature>
<protein>
    <submittedName>
        <fullName evidence="7">Transcriptional regulatory protein sir2b</fullName>
    </submittedName>
</protein>
<dbReference type="Gene3D" id="3.40.50.1220">
    <property type="entry name" value="TPP-binding domain"/>
    <property type="match status" value="2"/>
</dbReference>
<feature type="compositionally biased region" description="Low complexity" evidence="5">
    <location>
        <begin position="1056"/>
        <end position="1076"/>
    </location>
</feature>
<keyword evidence="4" id="KW-0175">Coiled coil</keyword>
<dbReference type="PANTHER" id="PTHR36911">
    <property type="entry name" value="LIM ZINC-BINDING DOMAIN-CONTAINING PROTEIN-RELATED"/>
    <property type="match status" value="1"/>
</dbReference>
<dbReference type="PROSITE" id="PS50305">
    <property type="entry name" value="SIRTUIN"/>
    <property type="match status" value="1"/>
</dbReference>
<feature type="binding site" evidence="3">
    <location>
        <position position="349"/>
    </location>
    <ligand>
        <name>Zn(2+)</name>
        <dbReference type="ChEBI" id="CHEBI:29105"/>
    </ligand>
</feature>
<accession>A0ABY1UV43</accession>
<keyword evidence="3" id="KW-0479">Metal-binding</keyword>
<reference evidence="7" key="1">
    <citation type="submission" date="2016-09" db="EMBL/GenBank/DDBJ databases">
        <authorList>
            <consortium name="Pathogen Informatics"/>
            <person name="Sun Q."/>
            <person name="Inoue M."/>
        </authorList>
    </citation>
    <scope>NUCLEOTIDE SEQUENCE</scope>
</reference>
<dbReference type="InterPro" id="IPR026590">
    <property type="entry name" value="Ssirtuin_cat_dom"/>
</dbReference>
<dbReference type="Pfam" id="PF02146">
    <property type="entry name" value="SIR2"/>
    <property type="match status" value="1"/>
</dbReference>
<dbReference type="Proteomes" id="UP000831156">
    <property type="component" value="Chromosome 14"/>
</dbReference>
<evidence type="ECO:0000313" key="7">
    <source>
        <dbReference type="EMBL" id="SOV19440.1"/>
    </source>
</evidence>
<feature type="domain" description="Deacetylase sirtuin-type" evidence="6">
    <location>
        <begin position="28"/>
        <end position="458"/>
    </location>
</feature>
<feature type="region of interest" description="Disordered" evidence="5">
    <location>
        <begin position="555"/>
        <end position="586"/>
    </location>
</feature>
<keyword evidence="8" id="KW-1185">Reference proteome</keyword>
<evidence type="ECO:0000256" key="1">
    <source>
        <dbReference type="ARBA" id="ARBA00022679"/>
    </source>
</evidence>
<feature type="region of interest" description="Disordered" evidence="5">
    <location>
        <begin position="1055"/>
        <end position="1076"/>
    </location>
</feature>
<feature type="binding site" evidence="3">
    <location>
        <position position="324"/>
    </location>
    <ligand>
        <name>Zn(2+)</name>
        <dbReference type="ChEBI" id="CHEBI:29105"/>
    </ligand>
</feature>
<name>A0ABY1UV43_9APIC</name>
<dbReference type="SUPFAM" id="SSF52467">
    <property type="entry name" value="DHS-like NAD/FAD-binding domain"/>
    <property type="match status" value="1"/>
</dbReference>
<dbReference type="EMBL" id="LT969437">
    <property type="protein sequence ID" value="SOV19440.1"/>
    <property type="molecule type" value="Genomic_DNA"/>
</dbReference>
<organism evidence="7 8">
    <name type="scientific">Plasmodium gaboni</name>
    <dbReference type="NCBI Taxonomy" id="647221"/>
    <lineage>
        <taxon>Eukaryota</taxon>
        <taxon>Sar</taxon>
        <taxon>Alveolata</taxon>
        <taxon>Apicomplexa</taxon>
        <taxon>Aconoidasida</taxon>
        <taxon>Haemosporida</taxon>
        <taxon>Plasmodiidae</taxon>
        <taxon>Plasmodium</taxon>
        <taxon>Plasmodium (Laverania)</taxon>
    </lineage>
</organism>
<keyword evidence="3" id="KW-0862">Zinc</keyword>
<evidence type="ECO:0000313" key="8">
    <source>
        <dbReference type="Proteomes" id="UP000831156"/>
    </source>
</evidence>
<evidence type="ECO:0000256" key="2">
    <source>
        <dbReference type="ARBA" id="ARBA00023027"/>
    </source>
</evidence>
<feature type="compositionally biased region" description="Low complexity" evidence="5">
    <location>
        <begin position="162"/>
        <end position="180"/>
    </location>
</feature>
<dbReference type="InterPro" id="IPR003000">
    <property type="entry name" value="Sirtuin"/>
</dbReference>
<keyword evidence="1" id="KW-0808">Transferase</keyword>
<feature type="coiled-coil region" evidence="4">
    <location>
        <begin position="73"/>
        <end position="100"/>
    </location>
</feature>
<feature type="region of interest" description="Disordered" evidence="5">
    <location>
        <begin position="162"/>
        <end position="194"/>
    </location>
</feature>
<dbReference type="Gene3D" id="2.20.28.200">
    <property type="match status" value="1"/>
</dbReference>
<feature type="compositionally biased region" description="Low complexity" evidence="5">
    <location>
        <begin position="568"/>
        <end position="585"/>
    </location>
</feature>
<evidence type="ECO:0000256" key="4">
    <source>
        <dbReference type="SAM" id="Coils"/>
    </source>
</evidence>
<evidence type="ECO:0000256" key="5">
    <source>
        <dbReference type="SAM" id="MobiDB-lite"/>
    </source>
</evidence>
<gene>
    <name evidence="7" type="ORF">PGABG01_1450200</name>
</gene>
<keyword evidence="2" id="KW-0520">NAD</keyword>
<proteinExistence type="predicted"/>
<dbReference type="PANTHER" id="PTHR36911:SF3">
    <property type="entry name" value="GATA ZINC FINGER DOMAIN-CONTAINING PROTEIN 4-RELATED"/>
    <property type="match status" value="1"/>
</dbReference>
<feature type="binding site" evidence="3">
    <location>
        <position position="352"/>
    </location>
    <ligand>
        <name>Zn(2+)</name>
        <dbReference type="ChEBI" id="CHEBI:29105"/>
    </ligand>
</feature>
<dbReference type="InterPro" id="IPR029035">
    <property type="entry name" value="DHS-like_NAD/FAD-binding_dom"/>
</dbReference>
<evidence type="ECO:0000256" key="3">
    <source>
        <dbReference type="PROSITE-ProRule" id="PRU00236"/>
    </source>
</evidence>
<feature type="binding site" evidence="3">
    <location>
        <position position="327"/>
    </location>
    <ligand>
        <name>Zn(2+)</name>
        <dbReference type="ChEBI" id="CHEBI:29105"/>
    </ligand>
</feature>
<sequence>MSCMNYASRLSKHEYKGPLGEEEYFEDIEVEKKKVKELIEKIKSSEYIVVHSGAGISTSSGLQDFRGPTGIWTNEHLNELKNKKKRNHDYKDNKRKLKSDHIKCRDSLDIYSPSFLHNEKKENTLNIVKREKCYNEIGVNMNSCNKSVIQSNHVYVYRDNNSNSNNNNNLKGNMLENNNNLEHKKNNNNVNNNDNNLYNNVGNSLGSNDHTNNENILIKKESNSENVRNNIPDKINIKNVIKTDAKEENILDPENYVIFGKRKKKVIELHLALPSKTHIMINELMNKNIIKFMITQNIDSLHHRCGKHFSKIAEIHGNIFTERCDFCGRRYLRDYLISTISFKPTGSLCFLCSFPPIGVCTDVLLDWNNSYEEFFHLNSIKHSQIADFHFCLGSSFYIVPASSYPSKKKYANANSYSCVINYQKSFLSKEVNLNIHSNVNNISDIIIKEFSLNPLSIRSTRVTIVRCPIDTLDVMSDDLISIHNIKLKDKRMREQNIDYARIRNKDETYNNEKSVKLNVTECLYYNKHGECYEKRKYKLIDEHLIPNNEGNKNISNGINISDQKIDNNKSNNNNINSNSNSNNSNYHMSKNINPDFSFVENESNIYDNYKEQTFILKCSMIINIKTVCLENFHKVHIKLLDDIKGIWIIRTNFSCILEVELWYNSFILLKLNFNKSDPFIQLNAWNVNVAYTYGDDIDDFDYFQNDENNKKPFNLYKNKYISNMRTEGDVNNVYTLDNEQLKSNNNNNNNNYYYYDKDNSGEPYYCSEILNEHVHVGYNPNNYEPKCKAYILAYLDNSTALDINNNVNNNDFIPFNLTHSLKLLYNIYCVLNKDIEQNKNTTIKETYDKLDYFIKNFDFNRDSCLYTNNFINMLIQNEHHGNQSRYKFRERRKRLLNDYSSCSSDDDQDGKNIFIFYNLYMNQYKKKGHDEINKKDEVYEKNVHSESNQHVHNVKVRTDLINHKSVYKTVKNNNLVDINNMNLIEKKNNSEELLLINDRDDNSFLSVNNKENINCISAWQNNKTNCNENMPQMTNNDLIDVMKSETQKQYNCFDKSSINDINNNNSDSNNNDNNNNDNNGYIYSPVLFINKKYKLGELVYKIPKYVKPQKVYTPYKKITRNKKYSNTLQKDRYEKWKMLYEELINNENKSYIIDSPLYKEISYFPYWIINYVNDLFECM</sequence>